<feature type="chain" id="PRO_5015066114" description="Lipoprotein" evidence="1">
    <location>
        <begin position="20"/>
        <end position="149"/>
    </location>
</feature>
<evidence type="ECO:0000256" key="1">
    <source>
        <dbReference type="SAM" id="SignalP"/>
    </source>
</evidence>
<sequence>MKKTLPVIILASFLLAACASLSNLPKPEQSEYFTTLGGGFVITLGNPPTYRYGVNLVITKTLPESAYAVVEFQNPADSLQPFVLAGPLEDLKKITPSPYPNVWVLTSPAVQSISAHTNYAVIASIYSDSNRQTLTARHTQLVNSEYIEN</sequence>
<dbReference type="PROSITE" id="PS51257">
    <property type="entry name" value="PROKAR_LIPOPROTEIN"/>
    <property type="match status" value="1"/>
</dbReference>
<keyword evidence="3" id="KW-1185">Reference proteome</keyword>
<dbReference type="EMBL" id="FOXK01000005">
    <property type="protein sequence ID" value="SFP85893.1"/>
    <property type="molecule type" value="Genomic_DNA"/>
</dbReference>
<evidence type="ECO:0000313" key="2">
    <source>
        <dbReference type="EMBL" id="SFP85893.1"/>
    </source>
</evidence>
<keyword evidence="1" id="KW-0732">Signal</keyword>
<protein>
    <recommendedName>
        <fullName evidence="4">Lipoprotein</fullName>
    </recommendedName>
</protein>
<gene>
    <name evidence="2" type="ORF">SAMN05216177_105345</name>
</gene>
<name>A0A1I5TSA3_9GAMM</name>
<evidence type="ECO:0000313" key="3">
    <source>
        <dbReference type="Proteomes" id="UP000182025"/>
    </source>
</evidence>
<accession>A0A1I5TSA3</accession>
<proteinExistence type="predicted"/>
<dbReference type="OrthoDB" id="7000317at2"/>
<organism evidence="2 3">
    <name type="scientific">Ectopseudomonas toyotomiensis</name>
    <dbReference type="NCBI Taxonomy" id="554344"/>
    <lineage>
        <taxon>Bacteria</taxon>
        <taxon>Pseudomonadati</taxon>
        <taxon>Pseudomonadota</taxon>
        <taxon>Gammaproteobacteria</taxon>
        <taxon>Pseudomonadales</taxon>
        <taxon>Pseudomonadaceae</taxon>
        <taxon>Ectopseudomonas</taxon>
    </lineage>
</organism>
<dbReference type="RefSeq" id="WP_074915671.1">
    <property type="nucleotide sequence ID" value="NZ_FOXK01000005.1"/>
</dbReference>
<dbReference type="Proteomes" id="UP000182025">
    <property type="component" value="Unassembled WGS sequence"/>
</dbReference>
<dbReference type="AlphaFoldDB" id="A0A1I5TSA3"/>
<evidence type="ECO:0008006" key="4">
    <source>
        <dbReference type="Google" id="ProtNLM"/>
    </source>
</evidence>
<reference evidence="3" key="1">
    <citation type="submission" date="2016-10" db="EMBL/GenBank/DDBJ databases">
        <authorList>
            <person name="Varghese N."/>
            <person name="Submissions S."/>
        </authorList>
    </citation>
    <scope>NUCLEOTIDE SEQUENCE [LARGE SCALE GENOMIC DNA]</scope>
    <source>
        <strain evidence="3">JCM 15604</strain>
    </source>
</reference>
<feature type="signal peptide" evidence="1">
    <location>
        <begin position="1"/>
        <end position="19"/>
    </location>
</feature>